<reference evidence="1 2" key="1">
    <citation type="journal article" date="2019" name="Sci. Rep.">
        <title>A high-quality genome of Eragrostis curvula grass provides insights into Poaceae evolution and supports new strategies to enhance forage quality.</title>
        <authorList>
            <person name="Carballo J."/>
            <person name="Santos B.A.C.M."/>
            <person name="Zappacosta D."/>
            <person name="Garbus I."/>
            <person name="Selva J.P."/>
            <person name="Gallo C.A."/>
            <person name="Diaz A."/>
            <person name="Albertini E."/>
            <person name="Caccamo M."/>
            <person name="Echenique V."/>
        </authorList>
    </citation>
    <scope>NUCLEOTIDE SEQUENCE [LARGE SCALE GENOMIC DNA]</scope>
    <source>
        <strain evidence="2">cv. Victoria</strain>
        <tissue evidence="1">Leaf</tissue>
    </source>
</reference>
<sequence>NREQTKNSSDHLSRSVRVLLRSEKNGEEEISCPHCAHCGAVRRRPAAAPEGGGQERVLSMLQGLLQKVQEPPESWKQVWLRIYLLHQLPPRTTGFPNHCNAVCRQLSICGMAATTDAAGVDACVAECTNNHGTKALPAAVLD</sequence>
<protein>
    <submittedName>
        <fullName evidence="1">Uncharacterized protein</fullName>
    </submittedName>
</protein>
<accession>A0A5J9VDZ7</accession>
<dbReference type="Gramene" id="TVU33637">
    <property type="protein sequence ID" value="TVU33637"/>
    <property type="gene ID" value="EJB05_25467"/>
</dbReference>
<dbReference type="EMBL" id="RWGY01000011">
    <property type="protein sequence ID" value="TVU33637.1"/>
    <property type="molecule type" value="Genomic_DNA"/>
</dbReference>
<comment type="caution">
    <text evidence="1">The sequence shown here is derived from an EMBL/GenBank/DDBJ whole genome shotgun (WGS) entry which is preliminary data.</text>
</comment>
<gene>
    <name evidence="1" type="ORF">EJB05_25467</name>
</gene>
<name>A0A5J9VDZ7_9POAL</name>
<feature type="non-terminal residue" evidence="1">
    <location>
        <position position="1"/>
    </location>
</feature>
<dbReference type="AlphaFoldDB" id="A0A5J9VDZ7"/>
<proteinExistence type="predicted"/>
<keyword evidence="2" id="KW-1185">Reference proteome</keyword>
<evidence type="ECO:0000313" key="2">
    <source>
        <dbReference type="Proteomes" id="UP000324897"/>
    </source>
</evidence>
<organism evidence="1 2">
    <name type="scientific">Eragrostis curvula</name>
    <name type="common">weeping love grass</name>
    <dbReference type="NCBI Taxonomy" id="38414"/>
    <lineage>
        <taxon>Eukaryota</taxon>
        <taxon>Viridiplantae</taxon>
        <taxon>Streptophyta</taxon>
        <taxon>Embryophyta</taxon>
        <taxon>Tracheophyta</taxon>
        <taxon>Spermatophyta</taxon>
        <taxon>Magnoliopsida</taxon>
        <taxon>Liliopsida</taxon>
        <taxon>Poales</taxon>
        <taxon>Poaceae</taxon>
        <taxon>PACMAD clade</taxon>
        <taxon>Chloridoideae</taxon>
        <taxon>Eragrostideae</taxon>
        <taxon>Eragrostidinae</taxon>
        <taxon>Eragrostis</taxon>
    </lineage>
</organism>
<dbReference type="Proteomes" id="UP000324897">
    <property type="component" value="Chromosome 1"/>
</dbReference>
<evidence type="ECO:0000313" key="1">
    <source>
        <dbReference type="EMBL" id="TVU33637.1"/>
    </source>
</evidence>